<dbReference type="EMBL" id="JAYKXN010000003">
    <property type="protein sequence ID" value="KAK7300527.1"/>
    <property type="molecule type" value="Genomic_DNA"/>
</dbReference>
<organism evidence="1 2">
    <name type="scientific">Clitoria ternatea</name>
    <name type="common">Butterfly pea</name>
    <dbReference type="NCBI Taxonomy" id="43366"/>
    <lineage>
        <taxon>Eukaryota</taxon>
        <taxon>Viridiplantae</taxon>
        <taxon>Streptophyta</taxon>
        <taxon>Embryophyta</taxon>
        <taxon>Tracheophyta</taxon>
        <taxon>Spermatophyta</taxon>
        <taxon>Magnoliopsida</taxon>
        <taxon>eudicotyledons</taxon>
        <taxon>Gunneridae</taxon>
        <taxon>Pentapetalae</taxon>
        <taxon>rosids</taxon>
        <taxon>fabids</taxon>
        <taxon>Fabales</taxon>
        <taxon>Fabaceae</taxon>
        <taxon>Papilionoideae</taxon>
        <taxon>50 kb inversion clade</taxon>
        <taxon>NPAAA clade</taxon>
        <taxon>indigoferoid/millettioid clade</taxon>
        <taxon>Phaseoleae</taxon>
        <taxon>Clitoria</taxon>
    </lineage>
</organism>
<gene>
    <name evidence="1" type="ORF">RJT34_11373</name>
</gene>
<proteinExistence type="predicted"/>
<dbReference type="AlphaFoldDB" id="A0AAN9PKG8"/>
<sequence length="71" mass="8139">MCFVFLSLCLCCKAFQYILYLYNLKEIKCPIFVHTLQSSLLFLSHARQSCSRLGKLSGSFLFKAYDKTSGL</sequence>
<keyword evidence="2" id="KW-1185">Reference proteome</keyword>
<evidence type="ECO:0000313" key="1">
    <source>
        <dbReference type="EMBL" id="KAK7300527.1"/>
    </source>
</evidence>
<evidence type="ECO:0000313" key="2">
    <source>
        <dbReference type="Proteomes" id="UP001359559"/>
    </source>
</evidence>
<accession>A0AAN9PKG8</accession>
<protein>
    <submittedName>
        <fullName evidence="1">Uncharacterized protein</fullName>
    </submittedName>
</protein>
<name>A0AAN9PKG8_CLITE</name>
<comment type="caution">
    <text evidence="1">The sequence shown here is derived from an EMBL/GenBank/DDBJ whole genome shotgun (WGS) entry which is preliminary data.</text>
</comment>
<dbReference type="Proteomes" id="UP001359559">
    <property type="component" value="Unassembled WGS sequence"/>
</dbReference>
<reference evidence="1 2" key="1">
    <citation type="submission" date="2024-01" db="EMBL/GenBank/DDBJ databases">
        <title>The genomes of 5 underutilized Papilionoideae crops provide insights into root nodulation and disease resistance.</title>
        <authorList>
            <person name="Yuan L."/>
        </authorList>
    </citation>
    <scope>NUCLEOTIDE SEQUENCE [LARGE SCALE GENOMIC DNA]</scope>
    <source>
        <strain evidence="1">LY-2023</strain>
        <tissue evidence="1">Leaf</tissue>
    </source>
</reference>